<dbReference type="InterPro" id="IPR006034">
    <property type="entry name" value="Asparaginase/glutaminase-like"/>
</dbReference>
<evidence type="ECO:0000313" key="11">
    <source>
        <dbReference type="Proteomes" id="UP000824055"/>
    </source>
</evidence>
<dbReference type="InterPro" id="IPR027475">
    <property type="entry name" value="Asparaginase/glutaminase_AS2"/>
</dbReference>
<dbReference type="FunFam" id="3.40.50.40:FF:000001">
    <property type="entry name" value="L-asparaginase 1"/>
    <property type="match status" value="1"/>
</dbReference>
<dbReference type="PANTHER" id="PTHR11707:SF28">
    <property type="entry name" value="60 KDA LYSOPHOSPHOLIPASE"/>
    <property type="match status" value="1"/>
</dbReference>
<evidence type="ECO:0000313" key="10">
    <source>
        <dbReference type="EMBL" id="HIZ68609.1"/>
    </source>
</evidence>
<feature type="active site" evidence="6">
    <location>
        <position position="15"/>
    </location>
</feature>
<comment type="caution">
    <text evidence="10">The sequence shown here is derived from an EMBL/GenBank/DDBJ whole genome shotgun (WGS) entry which is preliminary data.</text>
</comment>
<dbReference type="InterPro" id="IPR040919">
    <property type="entry name" value="Asparaginase_C"/>
</dbReference>
<dbReference type="InterPro" id="IPR020827">
    <property type="entry name" value="Asparaginase/glutaminase_AS1"/>
</dbReference>
<sequence>MFRYDKIMLIYTGGTIGMGRSRETGALMPLDFNHLERELPELSYMETKIDVFPFDKPIDSSDMTPAIWAKLVNLISEHYDEYDGFVILHGTDTMAYTASALSFMLENLTKPVILTGSQLPLGQMRTDGKENVLCSIELAAAHNADGTPKVPEVCIYFDGRLMRGNRSIKVNAEGFNAFESPNYPHLCEIGVNFQFKTHHIWTPNFRLPMVPHTEMDPNVIVFSLFPGVQESIIHHVTDAPELKGIVMRSYGSGNAPQKEWVKRLLDKATRRGIIVVNISQCLSGTVEMERYDTGYQLQDIGVISGHDSTVEAAVTKMMHLLAEYGDTGEMRKMMCKSIAGEITL</sequence>
<gene>
    <name evidence="10" type="ORF">H9966_01800</name>
</gene>
<dbReference type="PROSITE" id="PS00144">
    <property type="entry name" value="ASN_GLN_ASE_1"/>
    <property type="match status" value="1"/>
</dbReference>
<evidence type="ECO:0000256" key="4">
    <source>
        <dbReference type="PIRSR" id="PIRSR001220-1"/>
    </source>
</evidence>
<dbReference type="SUPFAM" id="SSF53774">
    <property type="entry name" value="Glutaminase/Asparaginase"/>
    <property type="match status" value="1"/>
</dbReference>
<dbReference type="PROSITE" id="PS00917">
    <property type="entry name" value="ASN_GLN_ASE_2"/>
    <property type="match status" value="1"/>
</dbReference>
<dbReference type="PIRSF" id="PIRSF500176">
    <property type="entry name" value="L_ASNase"/>
    <property type="match status" value="1"/>
</dbReference>
<reference evidence="10" key="1">
    <citation type="journal article" date="2021" name="PeerJ">
        <title>Extensive microbial diversity within the chicken gut microbiome revealed by metagenomics and culture.</title>
        <authorList>
            <person name="Gilroy R."/>
            <person name="Ravi A."/>
            <person name="Getino M."/>
            <person name="Pursley I."/>
            <person name="Horton D.L."/>
            <person name="Alikhan N.F."/>
            <person name="Baker D."/>
            <person name="Gharbi K."/>
            <person name="Hall N."/>
            <person name="Watson M."/>
            <person name="Adriaenssens E.M."/>
            <person name="Foster-Nyarko E."/>
            <person name="Jarju S."/>
            <person name="Secka A."/>
            <person name="Antonio M."/>
            <person name="Oren A."/>
            <person name="Chaudhuri R.R."/>
            <person name="La Ragione R."/>
            <person name="Hildebrand F."/>
            <person name="Pallen M.J."/>
        </authorList>
    </citation>
    <scope>NUCLEOTIDE SEQUENCE</scope>
    <source>
        <strain evidence="10">ChiHecec3B27-8219</strain>
    </source>
</reference>
<dbReference type="NCBIfam" id="TIGR00519">
    <property type="entry name" value="asnASE_I"/>
    <property type="match status" value="1"/>
</dbReference>
<dbReference type="GO" id="GO:0009066">
    <property type="term" value="P:aspartate family amino acid metabolic process"/>
    <property type="evidence" value="ECO:0007669"/>
    <property type="project" value="UniProtKB-ARBA"/>
</dbReference>
<dbReference type="SMART" id="SM00870">
    <property type="entry name" value="Asparaginase"/>
    <property type="match status" value="1"/>
</dbReference>
<dbReference type="EC" id="3.5.1.1" evidence="2"/>
<dbReference type="Gene3D" id="3.40.50.40">
    <property type="match status" value="1"/>
</dbReference>
<dbReference type="PROSITE" id="PS51732">
    <property type="entry name" value="ASN_GLN_ASE_3"/>
    <property type="match status" value="1"/>
</dbReference>
<dbReference type="InterPro" id="IPR027473">
    <property type="entry name" value="L-asparaginase_C"/>
</dbReference>
<evidence type="ECO:0000256" key="2">
    <source>
        <dbReference type="ARBA" id="ARBA00012920"/>
    </source>
</evidence>
<dbReference type="SFLD" id="SFLDS00057">
    <property type="entry name" value="Glutaminase/Asparaginase"/>
    <property type="match status" value="1"/>
</dbReference>
<reference evidence="10" key="2">
    <citation type="submission" date="2021-04" db="EMBL/GenBank/DDBJ databases">
        <authorList>
            <person name="Gilroy R."/>
        </authorList>
    </citation>
    <scope>NUCLEOTIDE SEQUENCE</scope>
    <source>
        <strain evidence="10">ChiHecec3B27-8219</strain>
    </source>
</reference>
<dbReference type="InterPro" id="IPR041725">
    <property type="entry name" value="L-asparaginase_I"/>
</dbReference>
<feature type="active site" evidence="7">
    <location>
        <position position="91"/>
    </location>
</feature>
<feature type="domain" description="Asparaginase/glutaminase C-terminal" evidence="9">
    <location>
        <begin position="218"/>
        <end position="334"/>
    </location>
</feature>
<evidence type="ECO:0000256" key="1">
    <source>
        <dbReference type="ARBA" id="ARBA00010518"/>
    </source>
</evidence>
<feature type="binding site" evidence="5">
    <location>
        <position position="60"/>
    </location>
    <ligand>
        <name>substrate</name>
    </ligand>
</feature>
<feature type="binding site" evidence="5">
    <location>
        <begin position="91"/>
        <end position="92"/>
    </location>
    <ligand>
        <name>substrate</name>
    </ligand>
</feature>
<dbReference type="PANTHER" id="PTHR11707">
    <property type="entry name" value="L-ASPARAGINASE"/>
    <property type="match status" value="1"/>
</dbReference>
<dbReference type="EMBL" id="DXBE01000020">
    <property type="protein sequence ID" value="HIZ68609.1"/>
    <property type="molecule type" value="Genomic_DNA"/>
</dbReference>
<dbReference type="InterPro" id="IPR027474">
    <property type="entry name" value="L-asparaginase_N"/>
</dbReference>
<evidence type="ECO:0000256" key="3">
    <source>
        <dbReference type="ARBA" id="ARBA00022801"/>
    </source>
</evidence>
<evidence type="ECO:0000259" key="8">
    <source>
        <dbReference type="Pfam" id="PF00710"/>
    </source>
</evidence>
<evidence type="ECO:0000256" key="6">
    <source>
        <dbReference type="PROSITE-ProRule" id="PRU10099"/>
    </source>
</evidence>
<proteinExistence type="inferred from homology"/>
<dbReference type="Pfam" id="PF00710">
    <property type="entry name" value="Asparaginase"/>
    <property type="match status" value="1"/>
</dbReference>
<dbReference type="InterPro" id="IPR006033">
    <property type="entry name" value="AsnA_fam"/>
</dbReference>
<dbReference type="Pfam" id="PF17763">
    <property type="entry name" value="Asparaginase_C"/>
    <property type="match status" value="1"/>
</dbReference>
<dbReference type="CDD" id="cd08963">
    <property type="entry name" value="L-asparaginase_I"/>
    <property type="match status" value="1"/>
</dbReference>
<accession>A0A9D2FWE9</accession>
<comment type="similarity">
    <text evidence="1">Belongs to the asparaginase 1 family.</text>
</comment>
<protein>
    <recommendedName>
        <fullName evidence="2">asparaginase</fullName>
        <ecNumber evidence="2">3.5.1.1</ecNumber>
    </recommendedName>
</protein>
<dbReference type="Proteomes" id="UP000824055">
    <property type="component" value="Unassembled WGS sequence"/>
</dbReference>
<organism evidence="10 11">
    <name type="scientific">Candidatus Prevotella avicola</name>
    <dbReference type="NCBI Taxonomy" id="2838738"/>
    <lineage>
        <taxon>Bacteria</taxon>
        <taxon>Pseudomonadati</taxon>
        <taxon>Bacteroidota</taxon>
        <taxon>Bacteroidia</taxon>
        <taxon>Bacteroidales</taxon>
        <taxon>Prevotellaceae</taxon>
        <taxon>Prevotella</taxon>
    </lineage>
</organism>
<dbReference type="InterPro" id="IPR036152">
    <property type="entry name" value="Asp/glu_Ase-like_sf"/>
</dbReference>
<dbReference type="GO" id="GO:0004067">
    <property type="term" value="F:asparaginase activity"/>
    <property type="evidence" value="ECO:0007669"/>
    <property type="project" value="UniProtKB-UniRule"/>
</dbReference>
<dbReference type="PRINTS" id="PR00139">
    <property type="entry name" value="ASNGLNASE"/>
</dbReference>
<keyword evidence="3 10" id="KW-0378">Hydrolase</keyword>
<dbReference type="PIRSF" id="PIRSF001220">
    <property type="entry name" value="L-ASNase_gatD"/>
    <property type="match status" value="1"/>
</dbReference>
<dbReference type="Gene3D" id="3.40.50.1170">
    <property type="entry name" value="L-asparaginase, N-terminal domain"/>
    <property type="match status" value="1"/>
</dbReference>
<feature type="domain" description="L-asparaginase N-terminal" evidence="8">
    <location>
        <begin position="6"/>
        <end position="198"/>
    </location>
</feature>
<dbReference type="FunFam" id="3.40.50.1170:FF:000001">
    <property type="entry name" value="L-asparaginase 2"/>
    <property type="match status" value="1"/>
</dbReference>
<feature type="active site" description="O-isoaspartyl threonine intermediate" evidence="4">
    <location>
        <position position="15"/>
    </location>
</feature>
<evidence type="ECO:0000259" key="9">
    <source>
        <dbReference type="Pfam" id="PF17763"/>
    </source>
</evidence>
<evidence type="ECO:0000256" key="7">
    <source>
        <dbReference type="PROSITE-ProRule" id="PRU10100"/>
    </source>
</evidence>
<evidence type="ECO:0000256" key="5">
    <source>
        <dbReference type="PIRSR" id="PIRSR001220-2"/>
    </source>
</evidence>
<dbReference type="AlphaFoldDB" id="A0A9D2FWE9"/>
<name>A0A9D2FWE9_9BACT</name>
<dbReference type="InterPro" id="IPR037152">
    <property type="entry name" value="L-asparaginase_N_sf"/>
</dbReference>